<name>Q095N6_STIAD</name>
<reference evidence="1 3" key="2">
    <citation type="journal article" date="2011" name="Mol. Biol. Evol.">
        <title>Comparative genomic analysis of fruiting body formation in Myxococcales.</title>
        <authorList>
            <person name="Huntley S."/>
            <person name="Hamann N."/>
            <person name="Wegener-Feldbrugge S."/>
            <person name="Treuner-Lange A."/>
            <person name="Kube M."/>
            <person name="Reinhardt R."/>
            <person name="Klages S."/>
            <person name="Muller R."/>
            <person name="Ronning C.M."/>
            <person name="Nierman W.C."/>
            <person name="Sogaard-Andersen L."/>
        </authorList>
    </citation>
    <scope>NUCLEOTIDE SEQUENCE [LARGE SCALE GENOMIC DNA]</scope>
    <source>
        <strain evidence="1 3">DW4/3-1</strain>
    </source>
</reference>
<keyword evidence="3" id="KW-1185">Reference proteome</keyword>
<dbReference type="OrthoDB" id="9813383at2"/>
<dbReference type="PANTHER" id="PTHR43235">
    <property type="entry name" value="GLUTAMINE AMIDOTRANSFERASE PB2B2.05-RELATED"/>
    <property type="match status" value="1"/>
</dbReference>
<dbReference type="GO" id="GO:0016740">
    <property type="term" value="F:transferase activity"/>
    <property type="evidence" value="ECO:0007669"/>
    <property type="project" value="UniProtKB-KW"/>
</dbReference>
<dbReference type="EMBL" id="AAMD01000033">
    <property type="protein sequence ID" value="EAU67463.1"/>
    <property type="molecule type" value="Genomic_DNA"/>
</dbReference>
<reference evidence="2 4" key="1">
    <citation type="submission" date="2006-04" db="EMBL/GenBank/DDBJ databases">
        <authorList>
            <person name="Nierman W.C."/>
        </authorList>
    </citation>
    <scope>NUCLEOTIDE SEQUENCE [LARGE SCALE GENOMIC DNA]</scope>
    <source>
        <strain evidence="2 4">DW4/3-1</strain>
    </source>
</reference>
<dbReference type="STRING" id="378806.STAUR_0539"/>
<dbReference type="GO" id="GO:0033969">
    <property type="term" value="F:gamma-glutamyl-gamma-aminobutyrate hydrolase activity"/>
    <property type="evidence" value="ECO:0007669"/>
    <property type="project" value="TreeGrafter"/>
</dbReference>
<keyword evidence="2" id="KW-0808">Transferase</keyword>
<dbReference type="InterPro" id="IPR029062">
    <property type="entry name" value="Class_I_gatase-like"/>
</dbReference>
<dbReference type="GO" id="GO:0006598">
    <property type="term" value="P:polyamine catabolic process"/>
    <property type="evidence" value="ECO:0007669"/>
    <property type="project" value="TreeGrafter"/>
</dbReference>
<dbReference type="PANTHER" id="PTHR43235:SF1">
    <property type="entry name" value="GLUTAMINE AMIDOTRANSFERASE PB2B2.05-RELATED"/>
    <property type="match status" value="1"/>
</dbReference>
<evidence type="ECO:0000313" key="2">
    <source>
        <dbReference type="EMBL" id="EAU67463.1"/>
    </source>
</evidence>
<dbReference type="Pfam" id="PF07722">
    <property type="entry name" value="Peptidase_C26"/>
    <property type="match status" value="1"/>
</dbReference>
<keyword evidence="2" id="KW-0315">Glutamine amidotransferase</keyword>
<sequence length="260" mass="28126">MPGPLIALSTATTHNDTALGSRQRVTLLNNTLIELVASLGCTPVLLPNAIEPSSVSSWMGKFDGLILTSGQDVDPASYGAKCEVEYTAKARGFGTPYERPLSLAPDAKRDKVELALYQAAKERRLPILGVCRGMQLINVAEGGTLHQEIPPASSVRHELDEDGWINYHSLILQPDTLSAEILGRNAYFISSIHHQAVNVLGRGLRASATAEDGIVEMIEHTDPNLFILGVQGHVEKSLQNLKSLEGVWQAFARRARSTPG</sequence>
<dbReference type="Gene3D" id="3.40.50.880">
    <property type="match status" value="1"/>
</dbReference>
<accession>Q095N6</accession>
<evidence type="ECO:0000313" key="1">
    <source>
        <dbReference type="EMBL" id="ADO68343.1"/>
    </source>
</evidence>
<dbReference type="PROSITE" id="PS51273">
    <property type="entry name" value="GATASE_TYPE_1"/>
    <property type="match status" value="1"/>
</dbReference>
<dbReference type="Proteomes" id="UP000001351">
    <property type="component" value="Chromosome"/>
</dbReference>
<dbReference type="InterPro" id="IPR044668">
    <property type="entry name" value="PuuD-like"/>
</dbReference>
<dbReference type="KEGG" id="sur:STAUR_0539"/>
<dbReference type="EMBL" id="CP002271">
    <property type="protein sequence ID" value="ADO68343.1"/>
    <property type="molecule type" value="Genomic_DNA"/>
</dbReference>
<protein>
    <submittedName>
        <fullName evidence="1 2">Glutamine amidotransferase</fullName>
    </submittedName>
</protein>
<organism evidence="2 4">
    <name type="scientific">Stigmatella aurantiaca (strain DW4/3-1)</name>
    <dbReference type="NCBI Taxonomy" id="378806"/>
    <lineage>
        <taxon>Bacteria</taxon>
        <taxon>Pseudomonadati</taxon>
        <taxon>Myxococcota</taxon>
        <taxon>Myxococcia</taxon>
        <taxon>Myxococcales</taxon>
        <taxon>Cystobacterineae</taxon>
        <taxon>Archangiaceae</taxon>
        <taxon>Stigmatella</taxon>
    </lineage>
</organism>
<dbReference type="eggNOG" id="COG2071">
    <property type="taxonomic scope" value="Bacteria"/>
</dbReference>
<evidence type="ECO:0000313" key="3">
    <source>
        <dbReference type="Proteomes" id="UP000001351"/>
    </source>
</evidence>
<dbReference type="Proteomes" id="UP000032702">
    <property type="component" value="Unassembled WGS sequence"/>
</dbReference>
<dbReference type="RefSeq" id="WP_002613037.1">
    <property type="nucleotide sequence ID" value="NC_014623.1"/>
</dbReference>
<evidence type="ECO:0000313" key="4">
    <source>
        <dbReference type="Proteomes" id="UP000032702"/>
    </source>
</evidence>
<dbReference type="InterPro" id="IPR011697">
    <property type="entry name" value="Peptidase_C26"/>
</dbReference>
<dbReference type="AlphaFoldDB" id="Q095N6"/>
<dbReference type="SUPFAM" id="SSF52317">
    <property type="entry name" value="Class I glutamine amidotransferase-like"/>
    <property type="match status" value="1"/>
</dbReference>
<dbReference type="HOGENOM" id="CLU_030756_4_0_7"/>
<dbReference type="CDD" id="cd01745">
    <property type="entry name" value="GATase1_2"/>
    <property type="match status" value="1"/>
</dbReference>
<gene>
    <name evidence="1" type="ordered locus">STAUR_0539</name>
    <name evidence="2" type="ORF">STIAU_1666</name>
</gene>
<dbReference type="PATRIC" id="fig|378806.16.peg.6667"/>
<proteinExistence type="predicted"/>
<dbReference type="GO" id="GO:0005829">
    <property type="term" value="C:cytosol"/>
    <property type="evidence" value="ECO:0007669"/>
    <property type="project" value="TreeGrafter"/>
</dbReference>